<dbReference type="SUPFAM" id="SSF53448">
    <property type="entry name" value="Nucleotide-diphospho-sugar transferases"/>
    <property type="match status" value="1"/>
</dbReference>
<name>A0A8T4L1Z1_9ARCH</name>
<reference evidence="3" key="1">
    <citation type="submission" date="2021-03" db="EMBL/GenBank/DDBJ databases">
        <authorList>
            <person name="Jaffe A."/>
        </authorList>
    </citation>
    <scope>NUCLEOTIDE SEQUENCE</scope>
    <source>
        <strain evidence="3">RIFCSPHIGHO2_01_FULL_AR10_44_11</strain>
    </source>
</reference>
<keyword evidence="1" id="KW-0812">Transmembrane</keyword>
<dbReference type="Proteomes" id="UP000677687">
    <property type="component" value="Unassembled WGS sequence"/>
</dbReference>
<dbReference type="InterPro" id="IPR050834">
    <property type="entry name" value="Glycosyltransf_2"/>
</dbReference>
<feature type="transmembrane region" description="Helical" evidence="1">
    <location>
        <begin position="271"/>
        <end position="290"/>
    </location>
</feature>
<comment type="caution">
    <text evidence="3">The sequence shown here is derived from an EMBL/GenBank/DDBJ whole genome shotgun (WGS) entry which is preliminary data.</text>
</comment>
<dbReference type="EMBL" id="JAGVWD010000008">
    <property type="protein sequence ID" value="MBS3057116.1"/>
    <property type="molecule type" value="Genomic_DNA"/>
</dbReference>
<dbReference type="PANTHER" id="PTHR43685:SF3">
    <property type="entry name" value="SLR2126 PROTEIN"/>
    <property type="match status" value="1"/>
</dbReference>
<dbReference type="Pfam" id="PF00535">
    <property type="entry name" value="Glycos_transf_2"/>
    <property type="match status" value="1"/>
</dbReference>
<evidence type="ECO:0000256" key="1">
    <source>
        <dbReference type="SAM" id="Phobius"/>
    </source>
</evidence>
<feature type="transmembrane region" description="Helical" evidence="1">
    <location>
        <begin position="297"/>
        <end position="318"/>
    </location>
</feature>
<organism evidence="3 4">
    <name type="scientific">Candidatus Iainarchaeum sp</name>
    <dbReference type="NCBI Taxonomy" id="3101447"/>
    <lineage>
        <taxon>Archaea</taxon>
        <taxon>Candidatus Iainarchaeota</taxon>
        <taxon>Candidatus Iainarchaeia</taxon>
        <taxon>Candidatus Iainarchaeales</taxon>
        <taxon>Candidatus Iainarchaeaceae</taxon>
        <taxon>Candidatus Iainarchaeum</taxon>
    </lineage>
</organism>
<evidence type="ECO:0000313" key="3">
    <source>
        <dbReference type="EMBL" id="MBS3057116.1"/>
    </source>
</evidence>
<feature type="transmembrane region" description="Helical" evidence="1">
    <location>
        <begin position="247"/>
        <end position="265"/>
    </location>
</feature>
<dbReference type="PANTHER" id="PTHR43685">
    <property type="entry name" value="GLYCOSYLTRANSFERASE"/>
    <property type="match status" value="1"/>
</dbReference>
<dbReference type="InterPro" id="IPR001173">
    <property type="entry name" value="Glyco_trans_2-like"/>
</dbReference>
<dbReference type="Gene3D" id="3.90.550.10">
    <property type="entry name" value="Spore Coat Polysaccharide Biosynthesis Protein SpsA, Chain A"/>
    <property type="match status" value="1"/>
</dbReference>
<accession>A0A8T4L1Z1</accession>
<dbReference type="GO" id="GO:0016757">
    <property type="term" value="F:glycosyltransferase activity"/>
    <property type="evidence" value="ECO:0007669"/>
    <property type="project" value="UniProtKB-KW"/>
</dbReference>
<evidence type="ECO:0000313" key="4">
    <source>
        <dbReference type="Proteomes" id="UP000677687"/>
    </source>
</evidence>
<protein>
    <submittedName>
        <fullName evidence="3">Glycosyltransferase</fullName>
        <ecNumber evidence="3">2.4.-.-</ecNumber>
    </submittedName>
</protein>
<keyword evidence="1" id="KW-1133">Transmembrane helix</keyword>
<dbReference type="InterPro" id="IPR029044">
    <property type="entry name" value="Nucleotide-diphossugar_trans"/>
</dbReference>
<evidence type="ECO:0000259" key="2">
    <source>
        <dbReference type="Pfam" id="PF00535"/>
    </source>
</evidence>
<feature type="domain" description="Glycosyltransferase 2-like" evidence="2">
    <location>
        <begin position="11"/>
        <end position="173"/>
    </location>
</feature>
<dbReference type="AlphaFoldDB" id="A0A8T4L1Z1"/>
<dbReference type="EC" id="2.4.-.-" evidence="3"/>
<proteinExistence type="predicted"/>
<keyword evidence="1" id="KW-0472">Membrane</keyword>
<reference evidence="3" key="2">
    <citation type="submission" date="2021-05" db="EMBL/GenBank/DDBJ databases">
        <title>Protein family content uncovers lineage relationships and bacterial pathway maintenance mechanisms in DPANN archaea.</title>
        <authorList>
            <person name="Castelle C.J."/>
            <person name="Meheust R."/>
            <person name="Jaffe A.L."/>
            <person name="Seitz K."/>
            <person name="Gong X."/>
            <person name="Baker B.J."/>
            <person name="Banfield J.F."/>
        </authorList>
    </citation>
    <scope>NUCLEOTIDE SEQUENCE</scope>
    <source>
        <strain evidence="3">RIFCSPHIGHO2_01_FULL_AR10_44_11</strain>
    </source>
</reference>
<keyword evidence="3" id="KW-0328">Glycosyltransferase</keyword>
<sequence>MPSGKKLPFVSIIVPFKKDYPWVRECVKYCNALDYPKNKYEIILLPDVKINMKDFPDCKIIVTGVVNHSAKRNAGMRASRADLFAFIDSDAYPEKSWLKNAVKYADDKSIGAFGGPNLTPHNANLMERISGYVLANTIAAGNIAVRYRIDKTQEAPMVPSCNMFISRSAAEELKNEKGHLWDEKALAYEDQKICYELRDLGKRIMYVSDAVVYHHRREMFLPHMEQMWNYARDEASLMKERMKFDRVIVMMPALFTLWLAFGWLVPLLNALYLPTILLYFIAIAVSSIAQSPAQSPLIFLGIFLTHIAYGLGFLRGLLLPKVEFSAEFRRITYNK</sequence>
<keyword evidence="3" id="KW-0808">Transferase</keyword>
<gene>
    <name evidence="3" type="ORF">J4415_00640</name>
</gene>